<dbReference type="EMBL" id="CAJVQB010028858">
    <property type="protein sequence ID" value="CAG8813183.1"/>
    <property type="molecule type" value="Genomic_DNA"/>
</dbReference>
<feature type="non-terminal residue" evidence="1">
    <location>
        <position position="1"/>
    </location>
</feature>
<evidence type="ECO:0000313" key="1">
    <source>
        <dbReference type="EMBL" id="CAG8813183.1"/>
    </source>
</evidence>
<reference evidence="1 2" key="1">
    <citation type="submission" date="2021-06" db="EMBL/GenBank/DDBJ databases">
        <authorList>
            <person name="Kallberg Y."/>
            <person name="Tangrot J."/>
            <person name="Rosling A."/>
        </authorList>
    </citation>
    <scope>NUCLEOTIDE SEQUENCE [LARGE SCALE GENOMIC DNA]</scope>
    <source>
        <strain evidence="1 2">120-4 pot B 10/14</strain>
    </source>
</reference>
<sequence>TDLLEFYQNKSTSIFTSKSWNLFATTKYTDEGRSLIFNDYFWKTPIKSSTRRSSYSCSEKDTMQSHLFTCYNSNDTLYGGVDINNPASVAYSEVFESGETRKVTMLSLGTDNYIPDPLRPDMYCVSLEKPVELDDCKSIFYLLESGHQYIGELDASDENSLMYW</sequence>
<accession>A0ABN7W2A0</accession>
<comment type="caution">
    <text evidence="1">The sequence shown here is derived from an EMBL/GenBank/DDBJ whole genome shotgun (WGS) entry which is preliminary data.</text>
</comment>
<gene>
    <name evidence="1" type="ORF">GMARGA_LOCUS25718</name>
</gene>
<name>A0ABN7W2A0_GIGMA</name>
<organism evidence="1 2">
    <name type="scientific">Gigaspora margarita</name>
    <dbReference type="NCBI Taxonomy" id="4874"/>
    <lineage>
        <taxon>Eukaryota</taxon>
        <taxon>Fungi</taxon>
        <taxon>Fungi incertae sedis</taxon>
        <taxon>Mucoromycota</taxon>
        <taxon>Glomeromycotina</taxon>
        <taxon>Glomeromycetes</taxon>
        <taxon>Diversisporales</taxon>
        <taxon>Gigasporaceae</taxon>
        <taxon>Gigaspora</taxon>
    </lineage>
</organism>
<protein>
    <submittedName>
        <fullName evidence="1">9948_t:CDS:1</fullName>
    </submittedName>
</protein>
<evidence type="ECO:0000313" key="2">
    <source>
        <dbReference type="Proteomes" id="UP000789901"/>
    </source>
</evidence>
<keyword evidence="2" id="KW-1185">Reference proteome</keyword>
<dbReference type="Proteomes" id="UP000789901">
    <property type="component" value="Unassembled WGS sequence"/>
</dbReference>
<proteinExistence type="predicted"/>